<keyword evidence="8" id="KW-1185">Reference proteome</keyword>
<dbReference type="Gene3D" id="6.10.140.1710">
    <property type="match status" value="1"/>
</dbReference>
<dbReference type="FunFam" id="2.30.42.10:FF:000107">
    <property type="entry name" value="26S proteasome non-ATPase regulatory subunit 9"/>
    <property type="match status" value="1"/>
</dbReference>
<evidence type="ECO:0000256" key="3">
    <source>
        <dbReference type="ARBA" id="ARBA00068021"/>
    </source>
</evidence>
<dbReference type="AlphaFoldDB" id="A0A9W9JZL7"/>
<dbReference type="EMBL" id="JAPQKH010000007">
    <property type="protein sequence ID" value="KAJ5087360.1"/>
    <property type="molecule type" value="Genomic_DNA"/>
</dbReference>
<feature type="domain" description="PDZ" evidence="5">
    <location>
        <begin position="148"/>
        <end position="203"/>
    </location>
</feature>
<evidence type="ECO:0000313" key="7">
    <source>
        <dbReference type="EMBL" id="KAJ5087360.1"/>
    </source>
</evidence>
<dbReference type="OrthoDB" id="48625at2759"/>
<evidence type="ECO:0000256" key="2">
    <source>
        <dbReference type="ARBA" id="ARBA00023186"/>
    </source>
</evidence>
<keyword evidence="2" id="KW-0143">Chaperone</keyword>
<dbReference type="InterPro" id="IPR036034">
    <property type="entry name" value="PDZ_sf"/>
</dbReference>
<dbReference type="Proteomes" id="UP001149165">
    <property type="component" value="Unassembled WGS sequence"/>
</dbReference>
<proteinExistence type="inferred from homology"/>
<name>A0A9W9JZL7_9EURO</name>
<dbReference type="PANTHER" id="PTHR12651:SF1">
    <property type="entry name" value="26S PROTEASOME NON-ATPASE REGULATORY SUBUNIT 9"/>
    <property type="match status" value="1"/>
</dbReference>
<dbReference type="InterPro" id="IPR040815">
    <property type="entry name" value="Nas2_N"/>
</dbReference>
<reference evidence="7" key="2">
    <citation type="journal article" date="2023" name="IMA Fungus">
        <title>Comparative genomic study of the Penicillium genus elucidates a diverse pangenome and 15 lateral gene transfer events.</title>
        <authorList>
            <person name="Petersen C."/>
            <person name="Sorensen T."/>
            <person name="Nielsen M.R."/>
            <person name="Sondergaard T.E."/>
            <person name="Sorensen J.L."/>
            <person name="Fitzpatrick D.A."/>
            <person name="Frisvad J.C."/>
            <person name="Nielsen K.L."/>
        </authorList>
    </citation>
    <scope>NUCLEOTIDE SEQUENCE</scope>
    <source>
        <strain evidence="7">IBT 30069</strain>
    </source>
</reference>
<evidence type="ECO:0000259" key="5">
    <source>
        <dbReference type="Pfam" id="PF17820"/>
    </source>
</evidence>
<evidence type="ECO:0000259" key="6">
    <source>
        <dbReference type="Pfam" id="PF18265"/>
    </source>
</evidence>
<gene>
    <name evidence="7" type="ORF">N7456_010976</name>
</gene>
<feature type="domain" description="Nas2 N-terminal" evidence="6">
    <location>
        <begin position="29"/>
        <end position="106"/>
    </location>
</feature>
<accession>A0A9W9JZL7</accession>
<protein>
    <recommendedName>
        <fullName evidence="3">Probable 26S proteasome regulatory subunit p27</fullName>
    </recommendedName>
</protein>
<dbReference type="GO" id="GO:0005737">
    <property type="term" value="C:cytoplasm"/>
    <property type="evidence" value="ECO:0007669"/>
    <property type="project" value="TreeGrafter"/>
</dbReference>
<sequence length="237" mass="25588">MGDNIHAPTVASGPTSGPVQRDWSKLSMPDLMQEKEKIEGELSALSTVLNSHGVTMRSTLTTFDGFPRDDIDIPQVRATRVRMIHLQNDHKQVMQHLEKGLHAHFAQLQQAQASATTNGTSVPSTAPPVAPPISVADASALGTPFAKVNSVEPRSPADQAGLQAGDLVRAFGSVHWLNHERLSKVAEVVQQNEGRAVLVKVSRKEEGGSQTTELELQLTPRRNWGGRGLLGCHLVPL</sequence>
<reference evidence="7" key="1">
    <citation type="submission" date="2022-11" db="EMBL/GenBank/DDBJ databases">
        <authorList>
            <person name="Petersen C."/>
        </authorList>
    </citation>
    <scope>NUCLEOTIDE SEQUENCE</scope>
    <source>
        <strain evidence="7">IBT 30069</strain>
    </source>
</reference>
<dbReference type="PANTHER" id="PTHR12651">
    <property type="entry name" value="26S PROTEASOME NON-ATPASE REGULATORY SUBUNIT 9"/>
    <property type="match status" value="1"/>
</dbReference>
<evidence type="ECO:0000256" key="1">
    <source>
        <dbReference type="ARBA" id="ARBA00005256"/>
    </source>
</evidence>
<dbReference type="SUPFAM" id="SSF50156">
    <property type="entry name" value="PDZ domain-like"/>
    <property type="match status" value="1"/>
</dbReference>
<dbReference type="Pfam" id="PF17820">
    <property type="entry name" value="PDZ_6"/>
    <property type="match status" value="1"/>
</dbReference>
<organism evidence="7 8">
    <name type="scientific">Penicillium angulare</name>
    <dbReference type="NCBI Taxonomy" id="116970"/>
    <lineage>
        <taxon>Eukaryota</taxon>
        <taxon>Fungi</taxon>
        <taxon>Dikarya</taxon>
        <taxon>Ascomycota</taxon>
        <taxon>Pezizomycotina</taxon>
        <taxon>Eurotiomycetes</taxon>
        <taxon>Eurotiomycetidae</taxon>
        <taxon>Eurotiales</taxon>
        <taxon>Aspergillaceae</taxon>
        <taxon>Penicillium</taxon>
    </lineage>
</organism>
<dbReference type="InterPro" id="IPR035269">
    <property type="entry name" value="PSMD9"/>
</dbReference>
<dbReference type="Gene3D" id="2.30.42.10">
    <property type="match status" value="1"/>
</dbReference>
<dbReference type="Pfam" id="PF18265">
    <property type="entry name" value="Nas2_N"/>
    <property type="match status" value="1"/>
</dbReference>
<comment type="similarity">
    <text evidence="1">Belongs to the proteasome subunit p27 family.</text>
</comment>
<evidence type="ECO:0000256" key="4">
    <source>
        <dbReference type="SAM" id="MobiDB-lite"/>
    </source>
</evidence>
<dbReference type="GO" id="GO:0005634">
    <property type="term" value="C:nucleus"/>
    <property type="evidence" value="ECO:0007669"/>
    <property type="project" value="TreeGrafter"/>
</dbReference>
<evidence type="ECO:0000313" key="8">
    <source>
        <dbReference type="Proteomes" id="UP001149165"/>
    </source>
</evidence>
<dbReference type="GO" id="GO:0070682">
    <property type="term" value="P:proteasome regulatory particle assembly"/>
    <property type="evidence" value="ECO:0007669"/>
    <property type="project" value="InterPro"/>
</dbReference>
<dbReference type="InterPro" id="IPR041489">
    <property type="entry name" value="PDZ_6"/>
</dbReference>
<feature type="region of interest" description="Disordered" evidence="4">
    <location>
        <begin position="1"/>
        <end position="22"/>
    </location>
</feature>
<comment type="caution">
    <text evidence="7">The sequence shown here is derived from an EMBL/GenBank/DDBJ whole genome shotgun (WGS) entry which is preliminary data.</text>
</comment>